<gene>
    <name evidence="10" type="ORF">CXQ85_001062</name>
</gene>
<dbReference type="Proteomes" id="UP000244309">
    <property type="component" value="Unassembled WGS sequence"/>
</dbReference>
<dbReference type="VEuPathDB" id="FungiDB:CXQ85_001062"/>
<dbReference type="GeneID" id="37006393"/>
<name>A0A2V1ANH2_9ASCO</name>
<comment type="catalytic activity">
    <reaction evidence="9">
        <text>L-lysyl-[histone] + acetyl-CoA = N(6)-acetyl-L-lysyl-[histone] + CoA + H(+)</text>
        <dbReference type="Rhea" id="RHEA:21992"/>
        <dbReference type="Rhea" id="RHEA-COMP:9845"/>
        <dbReference type="Rhea" id="RHEA-COMP:11338"/>
        <dbReference type="ChEBI" id="CHEBI:15378"/>
        <dbReference type="ChEBI" id="CHEBI:29969"/>
        <dbReference type="ChEBI" id="CHEBI:57287"/>
        <dbReference type="ChEBI" id="CHEBI:57288"/>
        <dbReference type="ChEBI" id="CHEBI:61930"/>
        <dbReference type="EC" id="2.3.1.48"/>
    </reaction>
    <physiologicalReaction direction="left-to-right" evidence="9">
        <dbReference type="Rhea" id="RHEA:21993"/>
    </physiologicalReaction>
</comment>
<evidence type="ECO:0000256" key="2">
    <source>
        <dbReference type="ARBA" id="ARBA00013184"/>
    </source>
</evidence>
<dbReference type="OrthoDB" id="3361892at2759"/>
<evidence type="ECO:0000313" key="11">
    <source>
        <dbReference type="Proteomes" id="UP000244309"/>
    </source>
</evidence>
<keyword evidence="5" id="KW-0007">Acetylation</keyword>
<keyword evidence="6" id="KW-0805">Transcription regulation</keyword>
<sequence>MSIAEILPQGEYSLVHVRSRAFQTKPLAMSAHHPKTLKAKHFFLLVESSSRCPVLALEIYVYLTFENDSLKQHIFVPKADTSGLGDRRINVAAVVQVLLDRIIQTNPGSYLSEPVAWRKDETEKEKTQTSSPYPTVNILQTIAAKLKADPTALEKLPYYGKAHHTTAPDTAPPAATATTKVSLFTRSANAYIFPNSELNSGKHPPPGTPVSHKQYKKIVDFVKGEDYNAKTDIQAMTESGLPEVFSQCGVEYEPLKIAQVNTLTARKRPAVNNLTGLVRKAPKAP</sequence>
<dbReference type="GO" id="GO:0032931">
    <property type="term" value="F:histone H3K56 acetyltransferase activity"/>
    <property type="evidence" value="ECO:0007669"/>
    <property type="project" value="TreeGrafter"/>
</dbReference>
<evidence type="ECO:0000256" key="4">
    <source>
        <dbReference type="ARBA" id="ARBA00022763"/>
    </source>
</evidence>
<keyword evidence="7" id="KW-0804">Transcription</keyword>
<dbReference type="AlphaFoldDB" id="A0A2V1ANH2"/>
<dbReference type="GO" id="GO:0006974">
    <property type="term" value="P:DNA damage response"/>
    <property type="evidence" value="ECO:0007669"/>
    <property type="project" value="UniProtKB-KW"/>
</dbReference>
<dbReference type="EC" id="2.3.1.48" evidence="2"/>
<organism evidence="10 11">
    <name type="scientific">Candidozyma haemuli</name>
    <dbReference type="NCBI Taxonomy" id="45357"/>
    <lineage>
        <taxon>Eukaryota</taxon>
        <taxon>Fungi</taxon>
        <taxon>Dikarya</taxon>
        <taxon>Ascomycota</taxon>
        <taxon>Saccharomycotina</taxon>
        <taxon>Pichiomycetes</taxon>
        <taxon>Metschnikowiaceae</taxon>
        <taxon>Candidozyma</taxon>
    </lineage>
</organism>
<evidence type="ECO:0000256" key="7">
    <source>
        <dbReference type="ARBA" id="ARBA00023163"/>
    </source>
</evidence>
<dbReference type="EMBL" id="PKFO01000001">
    <property type="protein sequence ID" value="PVH18773.1"/>
    <property type="molecule type" value="Genomic_DNA"/>
</dbReference>
<evidence type="ECO:0000256" key="8">
    <source>
        <dbReference type="ARBA" id="ARBA00023242"/>
    </source>
</evidence>
<accession>A0A2V1ANH2</accession>
<keyword evidence="4" id="KW-0227">DNA damage</keyword>
<dbReference type="SMART" id="SM01250">
    <property type="entry name" value="KAT11"/>
    <property type="match status" value="1"/>
</dbReference>
<dbReference type="InterPro" id="IPR016849">
    <property type="entry name" value="Rtt109"/>
</dbReference>
<dbReference type="InterPro" id="IPR051236">
    <property type="entry name" value="HAT_RTT109-like"/>
</dbReference>
<keyword evidence="11" id="KW-1185">Reference proteome</keyword>
<dbReference type="RefSeq" id="XP_025339713.1">
    <property type="nucleotide sequence ID" value="XM_025484782.1"/>
</dbReference>
<proteinExistence type="predicted"/>
<dbReference type="PANTHER" id="PTHR31571:SF2">
    <property type="entry name" value="HISTONE ACETYLTRANSFERASE RTT109"/>
    <property type="match status" value="1"/>
</dbReference>
<dbReference type="InterPro" id="IPR013178">
    <property type="entry name" value="Histone_AcTrfase_Rtt109/CBP"/>
</dbReference>
<dbReference type="GO" id="GO:0006355">
    <property type="term" value="P:regulation of DNA-templated transcription"/>
    <property type="evidence" value="ECO:0007669"/>
    <property type="project" value="InterPro"/>
</dbReference>
<dbReference type="PANTHER" id="PTHR31571">
    <property type="entry name" value="ALTERED INHERITANCE OF MITOCHONDRIA PROTEIN 6"/>
    <property type="match status" value="1"/>
</dbReference>
<keyword evidence="3" id="KW-0808">Transferase</keyword>
<keyword evidence="8" id="KW-0539">Nucleus</keyword>
<evidence type="ECO:0000256" key="6">
    <source>
        <dbReference type="ARBA" id="ARBA00023015"/>
    </source>
</evidence>
<reference evidence="10 11" key="1">
    <citation type="submission" date="2017-12" db="EMBL/GenBank/DDBJ databases">
        <title>Genome Sequence of a Multidrug-Resistant Candida haemulonii Isolate from a Patient with Chronic Leg Ulcers in Israel.</title>
        <authorList>
            <person name="Chow N.A."/>
            <person name="Gade L."/>
            <person name="Batra D."/>
            <person name="Rowe L.A."/>
            <person name="Ben-Ami R."/>
            <person name="Loparev V.N."/>
            <person name="Litvintseva A.P."/>
        </authorList>
    </citation>
    <scope>NUCLEOTIDE SEQUENCE [LARGE SCALE GENOMIC DNA]</scope>
    <source>
        <strain evidence="10 11">B11899</strain>
    </source>
</reference>
<comment type="subcellular location">
    <subcellularLocation>
        <location evidence="1">Nucleus</location>
    </subcellularLocation>
</comment>
<evidence type="ECO:0000256" key="9">
    <source>
        <dbReference type="ARBA" id="ARBA00048940"/>
    </source>
</evidence>
<evidence type="ECO:0000256" key="3">
    <source>
        <dbReference type="ARBA" id="ARBA00022679"/>
    </source>
</evidence>
<evidence type="ECO:0000256" key="1">
    <source>
        <dbReference type="ARBA" id="ARBA00004123"/>
    </source>
</evidence>
<dbReference type="GO" id="GO:0005634">
    <property type="term" value="C:nucleus"/>
    <property type="evidence" value="ECO:0007669"/>
    <property type="project" value="UniProtKB-SubCell"/>
</dbReference>
<comment type="caution">
    <text evidence="10">The sequence shown here is derived from an EMBL/GenBank/DDBJ whole genome shotgun (WGS) entry which is preliminary data.</text>
</comment>
<evidence type="ECO:0000256" key="5">
    <source>
        <dbReference type="ARBA" id="ARBA00022990"/>
    </source>
</evidence>
<dbReference type="Pfam" id="PF08214">
    <property type="entry name" value="HAT_KAT11"/>
    <property type="match status" value="1"/>
</dbReference>
<dbReference type="PROSITE" id="PS51728">
    <property type="entry name" value="RTT109_HAT"/>
    <property type="match status" value="1"/>
</dbReference>
<evidence type="ECO:0000313" key="10">
    <source>
        <dbReference type="EMBL" id="PVH18773.1"/>
    </source>
</evidence>
<dbReference type="STRING" id="45357.A0A2V1ANH2"/>
<protein>
    <recommendedName>
        <fullName evidence="2">histone acetyltransferase</fullName>
        <ecNumber evidence="2">2.3.1.48</ecNumber>
    </recommendedName>
</protein>